<comment type="caution">
    <text evidence="1">The sequence shown here is derived from an EMBL/GenBank/DDBJ whole genome shotgun (WGS) entry which is preliminary data.</text>
</comment>
<proteinExistence type="predicted"/>
<reference evidence="1" key="1">
    <citation type="journal article" date="2022" name="bioRxiv">
        <title>Sequencing and chromosome-scale assembly of the giantPleurodeles waltlgenome.</title>
        <authorList>
            <person name="Brown T."/>
            <person name="Elewa A."/>
            <person name="Iarovenko S."/>
            <person name="Subramanian E."/>
            <person name="Araus A.J."/>
            <person name="Petzold A."/>
            <person name="Susuki M."/>
            <person name="Suzuki K.-i.T."/>
            <person name="Hayashi T."/>
            <person name="Toyoda A."/>
            <person name="Oliveira C."/>
            <person name="Osipova E."/>
            <person name="Leigh N.D."/>
            <person name="Simon A."/>
            <person name="Yun M.H."/>
        </authorList>
    </citation>
    <scope>NUCLEOTIDE SEQUENCE</scope>
    <source>
        <strain evidence="1">20211129_DDA</strain>
        <tissue evidence="1">Liver</tissue>
    </source>
</reference>
<name>A0AAV7P2G6_PLEWA</name>
<sequence length="76" mass="8499">MIDKAAESALQKLECPVLVKVPRLVDPEAVIQMQMMRKRVGFLHREVLSTLLLHLRQHLGLPDPAPTGVEGEDVFS</sequence>
<evidence type="ECO:0000313" key="2">
    <source>
        <dbReference type="Proteomes" id="UP001066276"/>
    </source>
</evidence>
<protein>
    <submittedName>
        <fullName evidence="1">Uncharacterized protein</fullName>
    </submittedName>
</protein>
<dbReference type="EMBL" id="JANPWB010000011">
    <property type="protein sequence ID" value="KAJ1121796.1"/>
    <property type="molecule type" value="Genomic_DNA"/>
</dbReference>
<accession>A0AAV7P2G6</accession>
<gene>
    <name evidence="1" type="ORF">NDU88_000315</name>
</gene>
<evidence type="ECO:0000313" key="1">
    <source>
        <dbReference type="EMBL" id="KAJ1121796.1"/>
    </source>
</evidence>
<dbReference type="Proteomes" id="UP001066276">
    <property type="component" value="Chromosome 7"/>
</dbReference>
<keyword evidence="2" id="KW-1185">Reference proteome</keyword>
<organism evidence="1 2">
    <name type="scientific">Pleurodeles waltl</name>
    <name type="common">Iberian ribbed newt</name>
    <dbReference type="NCBI Taxonomy" id="8319"/>
    <lineage>
        <taxon>Eukaryota</taxon>
        <taxon>Metazoa</taxon>
        <taxon>Chordata</taxon>
        <taxon>Craniata</taxon>
        <taxon>Vertebrata</taxon>
        <taxon>Euteleostomi</taxon>
        <taxon>Amphibia</taxon>
        <taxon>Batrachia</taxon>
        <taxon>Caudata</taxon>
        <taxon>Salamandroidea</taxon>
        <taxon>Salamandridae</taxon>
        <taxon>Pleurodelinae</taxon>
        <taxon>Pleurodeles</taxon>
    </lineage>
</organism>
<dbReference type="AlphaFoldDB" id="A0AAV7P2G6"/>